<gene>
    <name evidence="1" type="ORF">DSO57_1000646</name>
</gene>
<protein>
    <submittedName>
        <fullName evidence="1">Uncharacterized protein</fullName>
    </submittedName>
</protein>
<reference evidence="1" key="1">
    <citation type="submission" date="2022-04" db="EMBL/GenBank/DDBJ databases">
        <title>Genome of the entomopathogenic fungus Entomophthora muscae.</title>
        <authorList>
            <person name="Elya C."/>
            <person name="Lovett B.R."/>
            <person name="Lee E."/>
            <person name="Macias A.M."/>
            <person name="Hajek A.E."/>
            <person name="De Bivort B.L."/>
            <person name="Kasson M.T."/>
            <person name="De Fine Licht H.H."/>
            <person name="Stajich J.E."/>
        </authorList>
    </citation>
    <scope>NUCLEOTIDE SEQUENCE</scope>
    <source>
        <strain evidence="1">Berkeley</strain>
    </source>
</reference>
<organism evidence="1 2">
    <name type="scientific">Entomophthora muscae</name>
    <dbReference type="NCBI Taxonomy" id="34485"/>
    <lineage>
        <taxon>Eukaryota</taxon>
        <taxon>Fungi</taxon>
        <taxon>Fungi incertae sedis</taxon>
        <taxon>Zoopagomycota</taxon>
        <taxon>Entomophthoromycotina</taxon>
        <taxon>Entomophthoromycetes</taxon>
        <taxon>Entomophthorales</taxon>
        <taxon>Entomophthoraceae</taxon>
        <taxon>Entomophthora</taxon>
    </lineage>
</organism>
<evidence type="ECO:0000313" key="2">
    <source>
        <dbReference type="Proteomes" id="UP001165960"/>
    </source>
</evidence>
<name>A0ACC2TWZ4_9FUNG</name>
<dbReference type="Proteomes" id="UP001165960">
    <property type="component" value="Unassembled WGS sequence"/>
</dbReference>
<sequence>MPEHLPAPEISGDPPNLNFKLKNIKQMAAPYNPKTFLFLKSIPFNGWTFPSLGLVSPSECKVLWPTFGPRSGCISQTIKKGGPRAGKTPPKPGGLGSHGRQTLCVGLPGLSSHFPFGVPSNCGRDINLVGLLVVLVLPGPETISKPTKNAGHMKLKRSNLRPGEIGYQNLRPEVSQVANSSSPGVPWPKTIGFQSSPVETSEEGIKGNAHPESSEGS</sequence>
<dbReference type="EMBL" id="QTSX02002131">
    <property type="protein sequence ID" value="KAJ9079011.1"/>
    <property type="molecule type" value="Genomic_DNA"/>
</dbReference>
<accession>A0ACC2TWZ4</accession>
<evidence type="ECO:0000313" key="1">
    <source>
        <dbReference type="EMBL" id="KAJ9079011.1"/>
    </source>
</evidence>
<proteinExistence type="predicted"/>
<comment type="caution">
    <text evidence="1">The sequence shown here is derived from an EMBL/GenBank/DDBJ whole genome shotgun (WGS) entry which is preliminary data.</text>
</comment>
<keyword evidence="2" id="KW-1185">Reference proteome</keyword>